<dbReference type="AlphaFoldDB" id="D3A9S5"/>
<reference evidence="1 2" key="1">
    <citation type="submission" date="2010-01" db="EMBL/GenBank/DDBJ databases">
        <authorList>
            <person name="Weinstock G."/>
            <person name="Sodergren E."/>
            <person name="Clifton S."/>
            <person name="Fulton L."/>
            <person name="Fulton B."/>
            <person name="Courtney L."/>
            <person name="Fronick C."/>
            <person name="Harrison M."/>
            <person name="Strong C."/>
            <person name="Farmer C."/>
            <person name="Delahaunty K."/>
            <person name="Markovic C."/>
            <person name="Hall O."/>
            <person name="Minx P."/>
            <person name="Tomlinson C."/>
            <person name="Mitreva M."/>
            <person name="Nelson J."/>
            <person name="Hou S."/>
            <person name="Wollam A."/>
            <person name="Pepin K.H."/>
            <person name="Johnson M."/>
            <person name="Bhonagiri V."/>
            <person name="Nash W.E."/>
            <person name="Warren W."/>
            <person name="Chinwalla A."/>
            <person name="Mardis E.R."/>
            <person name="Wilson R.K."/>
        </authorList>
    </citation>
    <scope>NUCLEOTIDE SEQUENCE [LARGE SCALE GENOMIC DNA]</scope>
    <source>
        <strain evidence="1 2">DSM 13479</strain>
    </source>
</reference>
<sequence length="181" mass="21187">MSRIFLNLSFTVWQPAVIRLCHLNLHRSPFRGYNPCSYSVLFPTRFRRHDGVWRIQVLGHSVHQGMHQLLSYSMLSSSFLTTEERFISRSFSSTSGLCHGLPPYFPVSEWLSISWLPFYPVPWCNREDAAVKVDDTPLIEGSREYLRYGFQHAEVFIAYDELHIVKPARTLCLHSYPQLHR</sequence>
<gene>
    <name evidence="1" type="ORF">CLOSTHATH_00346</name>
</gene>
<evidence type="ECO:0000313" key="1">
    <source>
        <dbReference type="EMBL" id="EFD01430.1"/>
    </source>
</evidence>
<dbReference type="EMBL" id="ACIO01000022">
    <property type="protein sequence ID" value="EFD01430.1"/>
    <property type="molecule type" value="Genomic_DNA"/>
</dbReference>
<proteinExistence type="predicted"/>
<accession>D3A9S5</accession>
<evidence type="ECO:0000313" key="2">
    <source>
        <dbReference type="Proteomes" id="UP000004968"/>
    </source>
</evidence>
<protein>
    <submittedName>
        <fullName evidence="1">Uncharacterized protein</fullName>
    </submittedName>
</protein>
<dbReference type="Proteomes" id="UP000004968">
    <property type="component" value="Unassembled WGS sequence"/>
</dbReference>
<name>D3A9S5_9FIRM</name>
<organism evidence="1 2">
    <name type="scientific">Hungatella hathewayi DSM 13479</name>
    <dbReference type="NCBI Taxonomy" id="566550"/>
    <lineage>
        <taxon>Bacteria</taxon>
        <taxon>Bacillati</taxon>
        <taxon>Bacillota</taxon>
        <taxon>Clostridia</taxon>
        <taxon>Lachnospirales</taxon>
        <taxon>Lachnospiraceae</taxon>
        <taxon>Hungatella</taxon>
    </lineage>
</organism>
<dbReference type="HOGENOM" id="CLU_1487138_0_0_9"/>
<comment type="caution">
    <text evidence="1">The sequence shown here is derived from an EMBL/GenBank/DDBJ whole genome shotgun (WGS) entry which is preliminary data.</text>
</comment>